<organism evidence="1 2">
    <name type="scientific">Populus trichocarpa</name>
    <name type="common">Western balsam poplar</name>
    <name type="synonym">Populus balsamifera subsp. trichocarpa</name>
    <dbReference type="NCBI Taxonomy" id="3694"/>
    <lineage>
        <taxon>Eukaryota</taxon>
        <taxon>Viridiplantae</taxon>
        <taxon>Streptophyta</taxon>
        <taxon>Embryophyta</taxon>
        <taxon>Tracheophyta</taxon>
        <taxon>Spermatophyta</taxon>
        <taxon>Magnoliopsida</taxon>
        <taxon>eudicotyledons</taxon>
        <taxon>Gunneridae</taxon>
        <taxon>Pentapetalae</taxon>
        <taxon>rosids</taxon>
        <taxon>fabids</taxon>
        <taxon>Malpighiales</taxon>
        <taxon>Salicaceae</taxon>
        <taxon>Saliceae</taxon>
        <taxon>Populus</taxon>
    </lineage>
</organism>
<dbReference type="Proteomes" id="UP000006729">
    <property type="component" value="Chromosome 16"/>
</dbReference>
<proteinExistence type="predicted"/>
<name>A0ACC0RUP6_POPTR</name>
<evidence type="ECO:0000313" key="1">
    <source>
        <dbReference type="EMBL" id="KAI9380684.1"/>
    </source>
</evidence>
<sequence>MNEGIFPDKLLHKSRDSSDFSRPMLGGIIPVYWLCDKFSPIKPGRLVTLSGISPLKLLHERSECSLLAKIVRSNINR</sequence>
<comment type="caution">
    <text evidence="1">The sequence shown here is derived from an EMBL/GenBank/DDBJ whole genome shotgun (WGS) entry which is preliminary data.</text>
</comment>
<dbReference type="EMBL" id="CM009305">
    <property type="protein sequence ID" value="KAI9380684.1"/>
    <property type="molecule type" value="Genomic_DNA"/>
</dbReference>
<keyword evidence="2" id="KW-1185">Reference proteome</keyword>
<protein>
    <submittedName>
        <fullName evidence="1">Uncharacterized protein</fullName>
    </submittedName>
</protein>
<evidence type="ECO:0000313" key="2">
    <source>
        <dbReference type="Proteomes" id="UP000006729"/>
    </source>
</evidence>
<gene>
    <name evidence="1" type="ORF">POPTR_016G138232v4</name>
</gene>
<accession>A0ACC0RUP6</accession>
<reference evidence="1 2" key="1">
    <citation type="journal article" date="2006" name="Science">
        <title>The genome of black cottonwood, Populus trichocarpa (Torr. &amp; Gray).</title>
        <authorList>
            <person name="Tuskan G.A."/>
            <person name="Difazio S."/>
            <person name="Jansson S."/>
            <person name="Bohlmann J."/>
            <person name="Grigoriev I."/>
            <person name="Hellsten U."/>
            <person name="Putnam N."/>
            <person name="Ralph S."/>
            <person name="Rombauts S."/>
            <person name="Salamov A."/>
            <person name="Schein J."/>
            <person name="Sterck L."/>
            <person name="Aerts A."/>
            <person name="Bhalerao R.R."/>
            <person name="Bhalerao R.P."/>
            <person name="Blaudez D."/>
            <person name="Boerjan W."/>
            <person name="Brun A."/>
            <person name="Brunner A."/>
            <person name="Busov V."/>
            <person name="Campbell M."/>
            <person name="Carlson J."/>
            <person name="Chalot M."/>
            <person name="Chapman J."/>
            <person name="Chen G.L."/>
            <person name="Cooper D."/>
            <person name="Coutinho P.M."/>
            <person name="Couturier J."/>
            <person name="Covert S."/>
            <person name="Cronk Q."/>
            <person name="Cunningham R."/>
            <person name="Davis J."/>
            <person name="Degroeve S."/>
            <person name="Dejardin A."/>
            <person name="Depamphilis C."/>
            <person name="Detter J."/>
            <person name="Dirks B."/>
            <person name="Dubchak I."/>
            <person name="Duplessis S."/>
            <person name="Ehlting J."/>
            <person name="Ellis B."/>
            <person name="Gendler K."/>
            <person name="Goodstein D."/>
            <person name="Gribskov M."/>
            <person name="Grimwood J."/>
            <person name="Groover A."/>
            <person name="Gunter L."/>
            <person name="Hamberger B."/>
            <person name="Heinze B."/>
            <person name="Helariutta Y."/>
            <person name="Henrissat B."/>
            <person name="Holligan D."/>
            <person name="Holt R."/>
            <person name="Huang W."/>
            <person name="Islam-Faridi N."/>
            <person name="Jones S."/>
            <person name="Jones-Rhoades M."/>
            <person name="Jorgensen R."/>
            <person name="Joshi C."/>
            <person name="Kangasjarvi J."/>
            <person name="Karlsson J."/>
            <person name="Kelleher C."/>
            <person name="Kirkpatrick R."/>
            <person name="Kirst M."/>
            <person name="Kohler A."/>
            <person name="Kalluri U."/>
            <person name="Larimer F."/>
            <person name="Leebens-Mack J."/>
            <person name="Leple J.C."/>
            <person name="Locascio P."/>
            <person name="Lou Y."/>
            <person name="Lucas S."/>
            <person name="Martin F."/>
            <person name="Montanini B."/>
            <person name="Napoli C."/>
            <person name="Nelson D.R."/>
            <person name="Nelson C."/>
            <person name="Nieminen K."/>
            <person name="Nilsson O."/>
            <person name="Pereda V."/>
            <person name="Peter G."/>
            <person name="Philippe R."/>
            <person name="Pilate G."/>
            <person name="Poliakov A."/>
            <person name="Razumovskaya J."/>
            <person name="Richardson P."/>
            <person name="Rinaldi C."/>
            <person name="Ritland K."/>
            <person name="Rouze P."/>
            <person name="Ryaboy D."/>
            <person name="Schmutz J."/>
            <person name="Schrader J."/>
            <person name="Segerman B."/>
            <person name="Shin H."/>
            <person name="Siddiqui A."/>
            <person name="Sterky F."/>
            <person name="Terry A."/>
            <person name="Tsai C.J."/>
            <person name="Uberbacher E."/>
            <person name="Unneberg P."/>
            <person name="Vahala J."/>
            <person name="Wall K."/>
            <person name="Wessler S."/>
            <person name="Yang G."/>
            <person name="Yin T."/>
            <person name="Douglas C."/>
            <person name="Marra M."/>
            <person name="Sandberg G."/>
            <person name="Van de Peer Y."/>
            <person name="Rokhsar D."/>
        </authorList>
    </citation>
    <scope>NUCLEOTIDE SEQUENCE [LARGE SCALE GENOMIC DNA]</scope>
    <source>
        <strain evidence="2">cv. Nisqually</strain>
    </source>
</reference>